<dbReference type="Proteomes" id="UP000283269">
    <property type="component" value="Unassembled WGS sequence"/>
</dbReference>
<feature type="compositionally biased region" description="Polar residues" evidence="1">
    <location>
        <begin position="211"/>
        <end position="235"/>
    </location>
</feature>
<feature type="compositionally biased region" description="Polar residues" evidence="1">
    <location>
        <begin position="60"/>
        <end position="79"/>
    </location>
</feature>
<proteinExistence type="predicted"/>
<feature type="region of interest" description="Disordered" evidence="1">
    <location>
        <begin position="211"/>
        <end position="243"/>
    </location>
</feature>
<gene>
    <name evidence="2" type="ORF">CVT25_011905</name>
</gene>
<evidence type="ECO:0000313" key="3">
    <source>
        <dbReference type="Proteomes" id="UP000283269"/>
    </source>
</evidence>
<evidence type="ECO:0000256" key="1">
    <source>
        <dbReference type="SAM" id="MobiDB-lite"/>
    </source>
</evidence>
<dbReference type="AlphaFoldDB" id="A0A409X0F1"/>
<dbReference type="InParanoid" id="A0A409X0F1"/>
<feature type="compositionally biased region" description="Polar residues" evidence="1">
    <location>
        <begin position="37"/>
        <end position="48"/>
    </location>
</feature>
<protein>
    <submittedName>
        <fullName evidence="2">Uncharacterized protein</fullName>
    </submittedName>
</protein>
<sequence length="243" mass="26098">MSLSVDDLVSSLSSNHIGQEAIDLAVLQTQLAETLFGGTSTHNNTNRGVQIPPPPRGRKTNAQPCPTPTARTPSVSSNHGWGMVMDTSRSRRNSVSSTYLDDMEEDEKMVEDLLIPSPPLSASLSGSYFGSVFLPSNFHETQSSPANTNPGMFTPGCTSHNNFSDPPPSSPTSLFTTTDPFYLAQLQSLSNIHPHSQSVFTQNARLTQNSPFANSPFARSQCDQLHSPSQSSGMVANQPFGPS</sequence>
<reference evidence="2 3" key="1">
    <citation type="journal article" date="2018" name="Evol. Lett.">
        <title>Horizontal gene cluster transfer increased hallucinogenic mushroom diversity.</title>
        <authorList>
            <person name="Reynolds H.T."/>
            <person name="Vijayakumar V."/>
            <person name="Gluck-Thaler E."/>
            <person name="Korotkin H.B."/>
            <person name="Matheny P.B."/>
            <person name="Slot J.C."/>
        </authorList>
    </citation>
    <scope>NUCLEOTIDE SEQUENCE [LARGE SCALE GENOMIC DNA]</scope>
    <source>
        <strain evidence="2 3">2631</strain>
    </source>
</reference>
<organism evidence="2 3">
    <name type="scientific">Psilocybe cyanescens</name>
    <dbReference type="NCBI Taxonomy" id="93625"/>
    <lineage>
        <taxon>Eukaryota</taxon>
        <taxon>Fungi</taxon>
        <taxon>Dikarya</taxon>
        <taxon>Basidiomycota</taxon>
        <taxon>Agaricomycotina</taxon>
        <taxon>Agaricomycetes</taxon>
        <taxon>Agaricomycetidae</taxon>
        <taxon>Agaricales</taxon>
        <taxon>Agaricineae</taxon>
        <taxon>Strophariaceae</taxon>
        <taxon>Psilocybe</taxon>
    </lineage>
</organism>
<dbReference type="EMBL" id="NHYD01002904">
    <property type="protein sequence ID" value="PPQ84258.1"/>
    <property type="molecule type" value="Genomic_DNA"/>
</dbReference>
<comment type="caution">
    <text evidence="2">The sequence shown here is derived from an EMBL/GenBank/DDBJ whole genome shotgun (WGS) entry which is preliminary data.</text>
</comment>
<name>A0A409X0F1_PSICY</name>
<dbReference type="OrthoDB" id="3262664at2759"/>
<keyword evidence="3" id="KW-1185">Reference proteome</keyword>
<evidence type="ECO:0000313" key="2">
    <source>
        <dbReference type="EMBL" id="PPQ84258.1"/>
    </source>
</evidence>
<feature type="region of interest" description="Disordered" evidence="1">
    <location>
        <begin position="37"/>
        <end position="98"/>
    </location>
</feature>
<accession>A0A409X0F1</accession>